<dbReference type="SUPFAM" id="SSF54106">
    <property type="entry name" value="LysM domain"/>
    <property type="match status" value="1"/>
</dbReference>
<gene>
    <name evidence="3" type="ORF">JL106_08215</name>
</gene>
<dbReference type="SMART" id="SM00257">
    <property type="entry name" value="LysM"/>
    <property type="match status" value="1"/>
</dbReference>
<feature type="domain" description="LysM" evidence="2">
    <location>
        <begin position="180"/>
        <end position="239"/>
    </location>
</feature>
<sequence>MVDNQAVAVRSNIRHGSRVAMLTDEQGRLWSLHMTPEGAQLGGIAPIFGEASRQGLQPLIGVQEKQLRTLSFRHTITHRSDVWGDGVSTVLTVLLIVANMGIKLRPLNLSTFEDPGGWWYCTGLDIEITERLPDQQPKRATLSWSFKEAIDERPEIARPAPPPPPPAPPAAPASPAPVGTKYTVKAGDSLWRIAERLLGDGTRWRQLYDLNRERLNLKPPEMFKGLLTVWIYPGQILDIPPR</sequence>
<organism evidence="3 4">
    <name type="scientific">Nakamurella leprariae</name>
    <dbReference type="NCBI Taxonomy" id="2803911"/>
    <lineage>
        <taxon>Bacteria</taxon>
        <taxon>Bacillati</taxon>
        <taxon>Actinomycetota</taxon>
        <taxon>Actinomycetes</taxon>
        <taxon>Nakamurellales</taxon>
        <taxon>Nakamurellaceae</taxon>
        <taxon>Nakamurella</taxon>
    </lineage>
</organism>
<dbReference type="PANTHER" id="PTHR34700:SF4">
    <property type="entry name" value="PHAGE-LIKE ELEMENT PBSX PROTEIN XKDP"/>
    <property type="match status" value="1"/>
</dbReference>
<accession>A0A939BZ30</accession>
<dbReference type="PROSITE" id="PS51782">
    <property type="entry name" value="LYSM"/>
    <property type="match status" value="1"/>
</dbReference>
<evidence type="ECO:0000313" key="3">
    <source>
        <dbReference type="EMBL" id="MBM9467261.1"/>
    </source>
</evidence>
<feature type="region of interest" description="Disordered" evidence="1">
    <location>
        <begin position="155"/>
        <end position="179"/>
    </location>
</feature>
<keyword evidence="4" id="KW-1185">Reference proteome</keyword>
<dbReference type="RefSeq" id="WP_205260217.1">
    <property type="nucleotide sequence ID" value="NZ_JAERWK010000010.1"/>
</dbReference>
<evidence type="ECO:0000259" key="2">
    <source>
        <dbReference type="PROSITE" id="PS51782"/>
    </source>
</evidence>
<comment type="caution">
    <text evidence="3">The sequence shown here is derived from an EMBL/GenBank/DDBJ whole genome shotgun (WGS) entry which is preliminary data.</text>
</comment>
<dbReference type="Gene3D" id="3.10.350.10">
    <property type="entry name" value="LysM domain"/>
    <property type="match status" value="1"/>
</dbReference>
<dbReference type="PANTHER" id="PTHR34700">
    <property type="entry name" value="POTASSIUM BINDING PROTEIN KBP"/>
    <property type="match status" value="1"/>
</dbReference>
<dbReference type="InterPro" id="IPR036779">
    <property type="entry name" value="LysM_dom_sf"/>
</dbReference>
<dbReference type="CDD" id="cd00118">
    <property type="entry name" value="LysM"/>
    <property type="match status" value="1"/>
</dbReference>
<proteinExistence type="predicted"/>
<dbReference type="InterPro" id="IPR018392">
    <property type="entry name" value="LysM"/>
</dbReference>
<dbReference type="Proteomes" id="UP000663792">
    <property type="component" value="Unassembled WGS sequence"/>
</dbReference>
<feature type="compositionally biased region" description="Pro residues" evidence="1">
    <location>
        <begin position="159"/>
        <end position="175"/>
    </location>
</feature>
<dbReference type="EMBL" id="JAERWK010000010">
    <property type="protein sequence ID" value="MBM9467261.1"/>
    <property type="molecule type" value="Genomic_DNA"/>
</dbReference>
<reference evidence="3" key="1">
    <citation type="submission" date="2021-01" db="EMBL/GenBank/DDBJ databases">
        <title>YIM 132084 draft genome.</title>
        <authorList>
            <person name="An D."/>
        </authorList>
    </citation>
    <scope>NUCLEOTIDE SEQUENCE</scope>
    <source>
        <strain evidence="3">YIM 132084</strain>
    </source>
</reference>
<name>A0A939BZ30_9ACTN</name>
<protein>
    <submittedName>
        <fullName evidence="3">LysM peptidoglycan-binding domain-containing protein</fullName>
    </submittedName>
</protein>
<dbReference type="AlphaFoldDB" id="A0A939BZ30"/>
<dbReference type="Pfam" id="PF01476">
    <property type="entry name" value="LysM"/>
    <property type="match status" value="1"/>
</dbReference>
<evidence type="ECO:0000313" key="4">
    <source>
        <dbReference type="Proteomes" id="UP000663792"/>
    </source>
</evidence>
<evidence type="ECO:0000256" key="1">
    <source>
        <dbReference type="SAM" id="MobiDB-lite"/>
    </source>
</evidence>
<dbReference type="InterPro" id="IPR052196">
    <property type="entry name" value="Bact_Kbp"/>
</dbReference>